<accession>E4X0M6</accession>
<organism evidence="1">
    <name type="scientific">Oikopleura dioica</name>
    <name type="common">Tunicate</name>
    <dbReference type="NCBI Taxonomy" id="34765"/>
    <lineage>
        <taxon>Eukaryota</taxon>
        <taxon>Metazoa</taxon>
        <taxon>Chordata</taxon>
        <taxon>Tunicata</taxon>
        <taxon>Appendicularia</taxon>
        <taxon>Copelata</taxon>
        <taxon>Oikopleuridae</taxon>
        <taxon>Oikopleura</taxon>
    </lineage>
</organism>
<keyword evidence="2" id="KW-1185">Reference proteome</keyword>
<dbReference type="Proteomes" id="UP000001307">
    <property type="component" value="Unassembled WGS sequence"/>
</dbReference>
<gene>
    <name evidence="1" type="ORF">GSOID_T00015263001</name>
</gene>
<protein>
    <submittedName>
        <fullName evidence="1">Uncharacterized protein</fullName>
    </submittedName>
</protein>
<evidence type="ECO:0000313" key="2">
    <source>
        <dbReference type="Proteomes" id="UP000001307"/>
    </source>
</evidence>
<name>E4X0M6_OIKDI</name>
<dbReference type="EMBL" id="FN653020">
    <property type="protein sequence ID" value="CBY23325.1"/>
    <property type="molecule type" value="Genomic_DNA"/>
</dbReference>
<reference evidence="1" key="1">
    <citation type="journal article" date="2010" name="Science">
        <title>Plasticity of animal genome architecture unmasked by rapid evolution of a pelagic tunicate.</title>
        <authorList>
            <person name="Denoeud F."/>
            <person name="Henriet S."/>
            <person name="Mungpakdee S."/>
            <person name="Aury J.M."/>
            <person name="Da Silva C."/>
            <person name="Brinkmann H."/>
            <person name="Mikhaleva J."/>
            <person name="Olsen L.C."/>
            <person name="Jubin C."/>
            <person name="Canestro C."/>
            <person name="Bouquet J.M."/>
            <person name="Danks G."/>
            <person name="Poulain J."/>
            <person name="Campsteijn C."/>
            <person name="Adamski M."/>
            <person name="Cross I."/>
            <person name="Yadetie F."/>
            <person name="Muffato M."/>
            <person name="Louis A."/>
            <person name="Butcher S."/>
            <person name="Tsagkogeorga G."/>
            <person name="Konrad A."/>
            <person name="Singh S."/>
            <person name="Jensen M.F."/>
            <person name="Cong E.H."/>
            <person name="Eikeseth-Otteraa H."/>
            <person name="Noel B."/>
            <person name="Anthouard V."/>
            <person name="Porcel B.M."/>
            <person name="Kachouri-Lafond R."/>
            <person name="Nishino A."/>
            <person name="Ugolini M."/>
            <person name="Chourrout P."/>
            <person name="Nishida H."/>
            <person name="Aasland R."/>
            <person name="Huzurbazar S."/>
            <person name="Westhof E."/>
            <person name="Delsuc F."/>
            <person name="Lehrach H."/>
            <person name="Reinhardt R."/>
            <person name="Weissenbach J."/>
            <person name="Roy S.W."/>
            <person name="Artiguenave F."/>
            <person name="Postlethwait J.H."/>
            <person name="Manak J.R."/>
            <person name="Thompson E.M."/>
            <person name="Jaillon O."/>
            <person name="Du Pasquier L."/>
            <person name="Boudinot P."/>
            <person name="Liberles D.A."/>
            <person name="Volff J.N."/>
            <person name="Philippe H."/>
            <person name="Lenhard B."/>
            <person name="Roest Crollius H."/>
            <person name="Wincker P."/>
            <person name="Chourrout D."/>
        </authorList>
    </citation>
    <scope>NUCLEOTIDE SEQUENCE [LARGE SCALE GENOMIC DNA]</scope>
</reference>
<proteinExistence type="predicted"/>
<dbReference type="InParanoid" id="E4X0M6"/>
<dbReference type="OrthoDB" id="10367526at2759"/>
<dbReference type="AlphaFoldDB" id="E4X0M6"/>
<evidence type="ECO:0000313" key="1">
    <source>
        <dbReference type="EMBL" id="CBY23325.1"/>
    </source>
</evidence>
<sequence length="349" mass="39385">MELDQAVNILRKGAASANSRSSRIRKKGEMLSRVFSKKETFFISLRRLSPSNLRFLSKLVKSDFRQCGYDSLWCSNFRQFEESAVSIDKTLERAIESNPKTDPEKVKLQLEAEPNLKPKLQFLQPLMFAVLIYLFAVRIQQLKHLSRAEEENSEFGSLSDDDKRALFAQDETYNFNRSVLDIYFGTCFTALVAFRLAALRRFTVSKQAWFCQNTGVTTIRVQALSIAGNAPSYINIPPSFTDFSMTSDISQLPNIPSMLHEPENTVDKIIQKIIPNEKIFSSAIGENQGVAVVFPSSHLDLGAAFGPLENLVVIIDEEVARGMNEQALITERFSETAFGAEFIRKTARL</sequence>